<evidence type="ECO:0000256" key="1">
    <source>
        <dbReference type="ARBA" id="ARBA00005953"/>
    </source>
</evidence>
<dbReference type="InterPro" id="IPR050563">
    <property type="entry name" value="4-hydroxybenzoyl-CoA_TE"/>
</dbReference>
<evidence type="ECO:0000256" key="2">
    <source>
        <dbReference type="ARBA" id="ARBA00022801"/>
    </source>
</evidence>
<evidence type="ECO:0000313" key="3">
    <source>
        <dbReference type="EMBL" id="MBY6366407.1"/>
    </source>
</evidence>
<keyword evidence="4" id="KW-1185">Reference proteome</keyword>
<dbReference type="SUPFAM" id="SSF54637">
    <property type="entry name" value="Thioesterase/thiol ester dehydrase-isomerase"/>
    <property type="match status" value="1"/>
</dbReference>
<dbReference type="Gene3D" id="3.10.129.10">
    <property type="entry name" value="Hotdog Thioesterase"/>
    <property type="match status" value="1"/>
</dbReference>
<dbReference type="Proteomes" id="UP000825228">
    <property type="component" value="Unassembled WGS sequence"/>
</dbReference>
<organism evidence="3 4">
    <name type="scientific">Rhodococcoides corynebacterioides</name>
    <dbReference type="NCBI Taxonomy" id="53972"/>
    <lineage>
        <taxon>Bacteria</taxon>
        <taxon>Bacillati</taxon>
        <taxon>Actinomycetota</taxon>
        <taxon>Actinomycetes</taxon>
        <taxon>Mycobacteriales</taxon>
        <taxon>Nocardiaceae</taxon>
        <taxon>Rhodococcoides</taxon>
    </lineage>
</organism>
<gene>
    <name evidence="3" type="ORF">HQ603_06530</name>
</gene>
<comment type="caution">
    <text evidence="3">The sequence shown here is derived from an EMBL/GenBank/DDBJ whole genome shotgun (WGS) entry which is preliminary data.</text>
</comment>
<proteinExistence type="inferred from homology"/>
<accession>A0ABS7P1Z5</accession>
<sequence>MTTAPEATDYPVLWPVPTRWADNDHYGHVNNVAYYSFFDTAVNGWLMSATGTDIRELDAVGVVAETSCRFLAQLSFPDELRVGIAVEKLGTSSIVYSLAVFRVHQDQLVAAATGRFVHVYVDSATRRPVPIPPDIRAVVEPLTA</sequence>
<dbReference type="InterPro" id="IPR029069">
    <property type="entry name" value="HotDog_dom_sf"/>
</dbReference>
<reference evidence="3 4" key="1">
    <citation type="submission" date="2020-06" db="EMBL/GenBank/DDBJ databases">
        <title>Taxonomy, biology and ecology of Rhodococcus bacteria occurring in California pistachio and other woody hosts as revealed by genome sequence analyses.</title>
        <authorList>
            <person name="Gai Y."/>
            <person name="Riely B."/>
        </authorList>
    </citation>
    <scope>NUCLEOTIDE SEQUENCE [LARGE SCALE GENOMIC DNA]</scope>
    <source>
        <strain evidence="3 4">BP-281</strain>
    </source>
</reference>
<dbReference type="RefSeq" id="WP_222683752.1">
    <property type="nucleotide sequence ID" value="NZ_JABUBT010000005.1"/>
</dbReference>
<name>A0ABS7P1Z5_9NOCA</name>
<dbReference type="PANTHER" id="PTHR31793:SF27">
    <property type="entry name" value="NOVEL THIOESTERASE SUPERFAMILY DOMAIN AND SAPOSIN A-TYPE DOMAIN CONTAINING PROTEIN (0610012H03RIK)"/>
    <property type="match status" value="1"/>
</dbReference>
<comment type="similarity">
    <text evidence="1">Belongs to the 4-hydroxybenzoyl-CoA thioesterase family.</text>
</comment>
<dbReference type="CDD" id="cd00586">
    <property type="entry name" value="4HBT"/>
    <property type="match status" value="1"/>
</dbReference>
<dbReference type="Pfam" id="PF13279">
    <property type="entry name" value="4HBT_2"/>
    <property type="match status" value="1"/>
</dbReference>
<protein>
    <submittedName>
        <fullName evidence="3">Acyl-CoA thioesterase</fullName>
    </submittedName>
</protein>
<keyword evidence="2" id="KW-0378">Hydrolase</keyword>
<dbReference type="PANTHER" id="PTHR31793">
    <property type="entry name" value="4-HYDROXYBENZOYL-COA THIOESTERASE FAMILY MEMBER"/>
    <property type="match status" value="1"/>
</dbReference>
<dbReference type="EMBL" id="JABUBU010000003">
    <property type="protein sequence ID" value="MBY6366407.1"/>
    <property type="molecule type" value="Genomic_DNA"/>
</dbReference>
<evidence type="ECO:0000313" key="4">
    <source>
        <dbReference type="Proteomes" id="UP000825228"/>
    </source>
</evidence>